<gene>
    <name evidence="1" type="ORF">SAMN04487955_11174</name>
</gene>
<dbReference type="STRING" id="463301.SAMN04487955_11174"/>
<evidence type="ECO:0000313" key="1">
    <source>
        <dbReference type="EMBL" id="SFU86358.1"/>
    </source>
</evidence>
<protein>
    <submittedName>
        <fullName evidence="1">Uncharacterized protein</fullName>
    </submittedName>
</protein>
<evidence type="ECO:0000313" key="2">
    <source>
        <dbReference type="Proteomes" id="UP000198693"/>
    </source>
</evidence>
<proteinExistence type="predicted"/>
<dbReference type="AlphaFoldDB" id="A0A1I7JMI9"/>
<dbReference type="Proteomes" id="UP000198693">
    <property type="component" value="Unassembled WGS sequence"/>
</dbReference>
<organism evidence="1 2">
    <name type="scientific">Halomonas korlensis</name>
    <dbReference type="NCBI Taxonomy" id="463301"/>
    <lineage>
        <taxon>Bacteria</taxon>
        <taxon>Pseudomonadati</taxon>
        <taxon>Pseudomonadota</taxon>
        <taxon>Gammaproteobacteria</taxon>
        <taxon>Oceanospirillales</taxon>
        <taxon>Halomonadaceae</taxon>
        <taxon>Halomonas</taxon>
    </lineage>
</organism>
<accession>A0A1I7JMI9</accession>
<keyword evidence="2" id="KW-1185">Reference proteome</keyword>
<dbReference type="EMBL" id="FPBP01000011">
    <property type="protein sequence ID" value="SFU86358.1"/>
    <property type="molecule type" value="Genomic_DNA"/>
</dbReference>
<sequence>MGMPALAMKTPRAERGASVDYQRLSLRKHGQLAQTSHPEYTDEAARSFVARLLDMEVERRTLYGDEHLQGYHNISSTARIGEPAGGTAKAREPLADLYHRGIANHQAHQVVRRIIEASGLTFRQRVAVLIQTAKGDRRCNGPRGMSYEQIVANPRPWVQYLGWPPGAAAGMFDNAQALKDAAKSARLKLRKSVSDESTSCVFSTAELPYV</sequence>
<reference evidence="2" key="1">
    <citation type="submission" date="2016-10" db="EMBL/GenBank/DDBJ databases">
        <authorList>
            <person name="Varghese N."/>
            <person name="Submissions S."/>
        </authorList>
    </citation>
    <scope>NUCLEOTIDE SEQUENCE [LARGE SCALE GENOMIC DNA]</scope>
    <source>
        <strain evidence="2">CGMCC 1.6981</strain>
    </source>
</reference>
<name>A0A1I7JMI9_9GAMM</name>